<sequence length="3140" mass="343757">MLSFADIFTCFRVRAVFVCGGAAMALAKAGIPEDKGGNLYVRDYSLDGLAVAWDNCRVVRQRLRNRSNLLRHRCPKLKESFNTKVERSAFNVRENAAVLRPVLGYVASQGAAPTIERLVEQIRDLLADCKAQLIGQTLHQQAWAIRHLLSLLKKNSAKPSWRKDPVTRQLLMEVGFLSDEAPNNEDASGVLVNEDAGGVGCLEAAAFADTLVDFETQESEAPVAETQVVEAEAPVAETRVEAKAPEAETRVVEADAAEAPEAEEILSSDEEVVRRCAAFVPQTIRLQAETGDTNEAPVVPATNEIPVVPATDEIPVVQATAEIPAVPATAEVSEAVGGAVDGAGAGQTKTRPRIQASEDEAVASKKAKNKKSDEPAEDESAEDEGDEDEGDEAAPTRGRRPKAKAKCKAKAKAQMKAKAKAKSKAKASPKAKGKAKAKARALPEPDDEADDVPKPTTKRAKSQGESFTRDKLLQVQKNTKLLLSKMAKPRPLTFEGVRSEQNLPDPDHVRDALKYEIMQNLVACNEFYSKVKHQHIPDLDPPVDFLKFEKYWSRASIGIRRKTEGSKVFQQFVYFSRPTVCVGTNLILAKYCALLMKALGNDINASESRALAHYKSVECRSELVAMVMTIFCLLALRLFEPRSESCSIAWSWSTPTVSKVLHLSMQLRMLLQSIEDERHVQGAQDAKLPSSVTSEPMPSPDELMKMIVENIQNVASLFSQSLHLRSEAADRDMWAWLAADADTALLCFMTAGGQILWIFILLEILLSRAPTVPQVGSKVMAEEAEEQNGAIVPSQVLCFYNLFSPSIGVDVPTRQKQNQIGAYCDRSLMILFDIMTEHWGEDADAEADGPAAVAPAEVFEAPPAPEPRMSWMLVVQSVQPLKQPDFGSNVAQAAACDDPAGFDTCPMDIMGLSFSMDVTDTICISDDEAPAIEPSSPGVLRTDAYYEDLSQFVDEVEKELEDQLAEDSTPAPVGTTIKMIADAAETEPTVEAATKPSSDATEAEATGEATTKPCTVQADATEAEATGEATTKPCTVQADATEAEATGEAATKDSLMSKATAVTGASKTDDPDTAAICLEPGAGEMDVHEFKETKGGGGRGSRGGRGGRGKATGKELQTPEKPSKPRKSSDKPKPSKVAKADAEKHSKPSKAAKADAEKPSKAKKAKEAEPVTSADVAKDGDGKRKRRRFENFEDKSFARRTRPQGEYTGLQWQAIRDVFFEKLNTQFSAPSFHQAFDLGKLVRKEFKPKYKTGHQYVDRIYPPLFARRVVNMVLPARAHPPAKPAEGSAETVPSSTSTLGRGLALLNNIANDGVVKEEPVEEEAELLKQMEELSAKIRKLKSTGAQVDEDQNTDMGEEDAASKAARLEEVRKQTAAAEKKRQELARAGQKAAAAEQKRQELALAEQKAAAAEKERQELALAEQKAAAAEKERQELALAEQKAAAAEKERQELARAEQKAAAAEKERQELALAEQKAAAAEKARQELARAEQKAAAAEKERQQLALAEQKAAAAEKERQELARAEQKAAAAEKERQELARAEQKAAATEKERLLAERRAAAAELADLEAAQLLLREQAQEAAKRRQLAEARVTEVEAQNAAEEAAAKQAKLMQQQIRAEAHQATQDITRALEEEHVSAQQLAKAQAEARKHERDLAVAKAKLEAARANLSKTPEVKPSPPSEVWTQDAQPPDIEDTQRCLSFGGCSTPTPTEPCPPTPDSALPAATGKPPEMEKPPPPAGSARPNPAPQQAPDQPSRLTLMKRINRAMEPNAKGEFKVAEKIREQWRSGGKEGVFKLFAECGNDSEAFIKRFSVTRESEKEMQVGVEFEFLTKQDMAEDQRMTEDEIDACVAAAEKDPERMMKATERVNIKEEIEHDATGNSMEMEIDGTMLPNLLKEALDSVMKRLKQLGEVRGMYAKLVINEPKEPDENKDKQVRPEQELQKKMKMRLDAMYQSLDEGHDKLQSLQSNGLLDGYKKELFVGIGVVRMDEDEIDQMLAVLRRQTLLPKSVKVETPEPSGEANAKPKTAPKAKSKRVKAKVSDYAKLLLDQYPQFLICACTSKLYKRNEAALPAILKETAVELEQLFQHGLVTSCGVRMRFAVVGCKGDAEFHVEAASFERSYHRSGTVNEAMVCPWCEAGKPGLPFTDATDQPCWAASMGSSDPWAPGFNPPLNQIPFAGTFRAFLYKFDPFHVTKFGVYRDLVGSSVVRMCLMGLFDDASDSGQSVSIENRFERSFSSFQLWLLANKKSAAIKKFSKDNMNFKTYKSFAWINAKGSDVTLLLMWLDFARPSKLLAVKKEVGRDVKPEPDLEDSLEIQQQQFMARPVSGDASAATTTEMQELKDAESNPPPKEAAQNSSPPPVAAVQNTPTPPKTAVHNNSPPPKAAVQNDSPPAKAAVQNTGPAPKAAVQNDSPPPKAAVQNDSPPPKAAVQNDSPPPKAAVQNTGPPPKAAVQNDRLPAQPAGANKGSPPTKPVAQKSSPSTKAPAEQSSPAAKAAQQSTSFPAKPGNLFSTPPQTKHPVTPPTKQAEVQNSSPASPASVDVNSLVETIRQLQSQVATLQAAKAAPPTPVTPQTRIKGKSAPSTPTPTATPTPGTSNEGEEEESEEEKGGGGDEGDGKLMVVSPDGTVASFRTTVKVIRERMELKEREISGQWMTEERMVKLEIKSIVAYCTRFPQALCRKWKYNASVLEYFVETSTKQVIKQSELLKRHENTSLGVLESDQAPNEPGALDWTDDKDLVPVPETVGTKESEAGKLPPPKAELMKDLERIDASFKNCYRELADFKVELTLKEDENVRVPDSLAIRLDPTILSLPRTRELFEQMLATPEFTVKLPKVNALAGQVIRHGIQVIEETLRLHGPMVYKIGFSYHPYNRLQQKIDVVRDKVKKPTFGHNILLLGLWSADLIALESRIKPLGWTSTTKLGQLDGMDDTVRQKLNYLGHAFETRFLIVAGLKEEYRLRPEMFDELILVAVKSLYEASAAKLERMKDVESSGDERLRLVGSASRAVNLFFRLLYSADLWIPASEALRIARAGRHFLDAYARLAALSHAAGELRFALVPKIHLVWHVVENVHRQAEKFPVVENPMAEAVAVDEDFIGRFCALTRSVSPRLRILRSFERYLTQVQLLWDQASEAVKRRE</sequence>
<feature type="compositionally biased region" description="Basic and acidic residues" evidence="1">
    <location>
        <begin position="1478"/>
        <end position="1501"/>
    </location>
</feature>
<gene>
    <name evidence="3" type="ORF">AK812_SmicGene23094</name>
</gene>
<feature type="compositionally biased region" description="Basic and acidic residues" evidence="1">
    <location>
        <begin position="1117"/>
        <end position="1169"/>
    </location>
</feature>
<comment type="caution">
    <text evidence="3">The sequence shown here is derived from an EMBL/GenBank/DDBJ whole genome shotgun (WGS) entry which is preliminary data.</text>
</comment>
<reference evidence="3 4" key="1">
    <citation type="submission" date="2016-02" db="EMBL/GenBank/DDBJ databases">
        <title>Genome analysis of coral dinoflagellate symbionts highlights evolutionary adaptations to a symbiotic lifestyle.</title>
        <authorList>
            <person name="Aranda M."/>
            <person name="Li Y."/>
            <person name="Liew Y.J."/>
            <person name="Baumgarten S."/>
            <person name="Simakov O."/>
            <person name="Wilson M."/>
            <person name="Piel J."/>
            <person name="Ashoor H."/>
            <person name="Bougouffa S."/>
            <person name="Bajic V.B."/>
            <person name="Ryu T."/>
            <person name="Ravasi T."/>
            <person name="Bayer T."/>
            <person name="Micklem G."/>
            <person name="Kim H."/>
            <person name="Bhak J."/>
            <person name="Lajeunesse T.C."/>
            <person name="Voolstra C.R."/>
        </authorList>
    </citation>
    <scope>NUCLEOTIDE SEQUENCE [LARGE SCALE GENOMIC DNA]</scope>
    <source>
        <strain evidence="3 4">CCMP2467</strain>
    </source>
</reference>
<feature type="compositionally biased region" description="Basic and acidic residues" evidence="1">
    <location>
        <begin position="1444"/>
        <end position="1468"/>
    </location>
</feature>
<evidence type="ECO:0000313" key="3">
    <source>
        <dbReference type="EMBL" id="OLP94828.1"/>
    </source>
</evidence>
<feature type="compositionally biased region" description="Polar residues" evidence="1">
    <location>
        <begin position="2525"/>
        <end position="2544"/>
    </location>
</feature>
<dbReference type="PANTHER" id="PTHR48125">
    <property type="entry name" value="LP07818P1"/>
    <property type="match status" value="1"/>
</dbReference>
<dbReference type="PANTHER" id="PTHR48125:SF10">
    <property type="entry name" value="OS12G0136300 PROTEIN"/>
    <property type="match status" value="1"/>
</dbReference>
<feature type="compositionally biased region" description="Low complexity" evidence="1">
    <location>
        <begin position="985"/>
        <end position="994"/>
    </location>
</feature>
<dbReference type="Proteomes" id="UP000186817">
    <property type="component" value="Unassembled WGS sequence"/>
</dbReference>
<feature type="region of interest" description="Disordered" evidence="1">
    <location>
        <begin position="2010"/>
        <end position="2033"/>
    </location>
</feature>
<feature type="region of interest" description="Disordered" evidence="1">
    <location>
        <begin position="2562"/>
        <end position="2624"/>
    </location>
</feature>
<feature type="compositionally biased region" description="Basic and acidic residues" evidence="1">
    <location>
        <begin position="1085"/>
        <end position="1094"/>
    </location>
</feature>
<feature type="region of interest" description="Disordered" evidence="1">
    <location>
        <begin position="1637"/>
        <end position="1754"/>
    </location>
</feature>
<feature type="region of interest" description="Disordered" evidence="1">
    <location>
        <begin position="1343"/>
        <end position="1362"/>
    </location>
</feature>
<feature type="compositionally biased region" description="Acidic residues" evidence="1">
    <location>
        <begin position="1347"/>
        <end position="1359"/>
    </location>
</feature>
<feature type="compositionally biased region" description="Pro residues" evidence="1">
    <location>
        <begin position="1734"/>
        <end position="1748"/>
    </location>
</feature>
<protein>
    <submittedName>
        <fullName evidence="3">Uncharacterized protein</fullName>
    </submittedName>
</protein>
<feature type="compositionally biased region" description="Basic and acidic residues" evidence="1">
    <location>
        <begin position="1512"/>
        <end position="1551"/>
    </location>
</feature>
<keyword evidence="2" id="KW-0732">Signal</keyword>
<feature type="compositionally biased region" description="Low complexity" evidence="1">
    <location>
        <begin position="1502"/>
        <end position="1511"/>
    </location>
</feature>
<feature type="region of interest" description="Disordered" evidence="1">
    <location>
        <begin position="985"/>
        <end position="1015"/>
    </location>
</feature>
<proteinExistence type="predicted"/>
<organism evidence="3 4">
    <name type="scientific">Symbiodinium microadriaticum</name>
    <name type="common">Dinoflagellate</name>
    <name type="synonym">Zooxanthella microadriatica</name>
    <dbReference type="NCBI Taxonomy" id="2951"/>
    <lineage>
        <taxon>Eukaryota</taxon>
        <taxon>Sar</taxon>
        <taxon>Alveolata</taxon>
        <taxon>Dinophyceae</taxon>
        <taxon>Suessiales</taxon>
        <taxon>Symbiodiniaceae</taxon>
        <taxon>Symbiodinium</taxon>
    </lineage>
</organism>
<feature type="compositionally biased region" description="Low complexity" evidence="1">
    <location>
        <begin position="2563"/>
        <end position="2585"/>
    </location>
</feature>
<feature type="region of interest" description="Disordered" evidence="1">
    <location>
        <begin position="1405"/>
        <end position="1551"/>
    </location>
</feature>
<keyword evidence="4" id="KW-1185">Reference proteome</keyword>
<feature type="signal peptide" evidence="2">
    <location>
        <begin position="1"/>
        <end position="15"/>
    </location>
</feature>
<accession>A0A1Q9DI32</accession>
<feature type="region of interest" description="Disordered" evidence="1">
    <location>
        <begin position="339"/>
        <end position="466"/>
    </location>
</feature>
<evidence type="ECO:0000256" key="1">
    <source>
        <dbReference type="SAM" id="MobiDB-lite"/>
    </source>
</evidence>
<feature type="chain" id="PRO_5012683538" evidence="2">
    <location>
        <begin position="16"/>
        <end position="3140"/>
    </location>
</feature>
<name>A0A1Q9DI32_SYMMI</name>
<dbReference type="EMBL" id="LSRX01000526">
    <property type="protein sequence ID" value="OLP94828.1"/>
    <property type="molecule type" value="Genomic_DNA"/>
</dbReference>
<evidence type="ECO:0000256" key="2">
    <source>
        <dbReference type="SAM" id="SignalP"/>
    </source>
</evidence>
<feature type="compositionally biased region" description="Basic residues" evidence="1">
    <location>
        <begin position="397"/>
        <end position="439"/>
    </location>
</feature>
<feature type="compositionally biased region" description="Basic and acidic residues" evidence="1">
    <location>
        <begin position="2609"/>
        <end position="2619"/>
    </location>
</feature>
<evidence type="ECO:0000313" key="4">
    <source>
        <dbReference type="Proteomes" id="UP000186817"/>
    </source>
</evidence>
<feature type="region of interest" description="Disordered" evidence="1">
    <location>
        <begin position="2323"/>
        <end position="2544"/>
    </location>
</feature>
<dbReference type="OrthoDB" id="10421024at2759"/>
<feature type="region of interest" description="Disordered" evidence="1">
    <location>
        <begin position="1062"/>
        <end position="1189"/>
    </location>
</feature>
<feature type="compositionally biased region" description="Low complexity" evidence="1">
    <location>
        <begin position="2485"/>
        <end position="2501"/>
    </location>
</feature>
<feature type="compositionally biased region" description="Gly residues" evidence="1">
    <location>
        <begin position="1095"/>
        <end position="1110"/>
    </location>
</feature>
<feature type="region of interest" description="Disordered" evidence="1">
    <location>
        <begin position="2719"/>
        <end position="2761"/>
    </location>
</feature>
<feature type="compositionally biased region" description="Acidic residues" evidence="1">
    <location>
        <begin position="375"/>
        <end position="392"/>
    </location>
</feature>
<feature type="compositionally biased region" description="Basic and acidic residues" evidence="1">
    <location>
        <begin position="1645"/>
        <end position="1663"/>
    </location>
</feature>